<feature type="compositionally biased region" description="Polar residues" evidence="1">
    <location>
        <begin position="115"/>
        <end position="125"/>
    </location>
</feature>
<feature type="compositionally biased region" description="Basic and acidic residues" evidence="1">
    <location>
        <begin position="147"/>
        <end position="160"/>
    </location>
</feature>
<keyword evidence="5" id="KW-1185">Reference proteome</keyword>
<comment type="caution">
    <text evidence="2">The sequence shown here is derived from an EMBL/GenBank/DDBJ whole genome shotgun (WGS) entry which is preliminary data.</text>
</comment>
<sequence>MSSTSSQKKHIFFVIFSGTTSPTHNYSPEHEDAGEVSIGINAISLITTRLQTHTSFDSHKSLSKSIQSLRSNKQPAVALPVKKCLHGLLKQEQITASLKSNETKKDYQYHHYHNSTELCTKSDNTSPEEEEEEEEFDRQQQQQQQINEKDPAVRLRFDLN</sequence>
<evidence type="ECO:0000256" key="1">
    <source>
        <dbReference type="SAM" id="MobiDB-lite"/>
    </source>
</evidence>
<dbReference type="Proteomes" id="UP000663854">
    <property type="component" value="Unassembled WGS sequence"/>
</dbReference>
<feature type="region of interest" description="Disordered" evidence="1">
    <location>
        <begin position="115"/>
        <end position="160"/>
    </location>
</feature>
<dbReference type="AlphaFoldDB" id="A0A813ZS76"/>
<proteinExistence type="predicted"/>
<evidence type="ECO:0000313" key="4">
    <source>
        <dbReference type="Proteomes" id="UP000663854"/>
    </source>
</evidence>
<evidence type="ECO:0000313" key="3">
    <source>
        <dbReference type="EMBL" id="CAF1534381.1"/>
    </source>
</evidence>
<reference evidence="2" key="1">
    <citation type="submission" date="2021-02" db="EMBL/GenBank/DDBJ databases">
        <authorList>
            <person name="Nowell W R."/>
        </authorList>
    </citation>
    <scope>NUCLEOTIDE SEQUENCE</scope>
</reference>
<organism evidence="2 4">
    <name type="scientific">Rotaria sordida</name>
    <dbReference type="NCBI Taxonomy" id="392033"/>
    <lineage>
        <taxon>Eukaryota</taxon>
        <taxon>Metazoa</taxon>
        <taxon>Spiralia</taxon>
        <taxon>Gnathifera</taxon>
        <taxon>Rotifera</taxon>
        <taxon>Eurotatoria</taxon>
        <taxon>Bdelloidea</taxon>
        <taxon>Philodinida</taxon>
        <taxon>Philodinidae</taxon>
        <taxon>Rotaria</taxon>
    </lineage>
</organism>
<dbReference type="Proteomes" id="UP000663870">
    <property type="component" value="Unassembled WGS sequence"/>
</dbReference>
<evidence type="ECO:0000313" key="2">
    <source>
        <dbReference type="EMBL" id="CAF0903704.1"/>
    </source>
</evidence>
<dbReference type="EMBL" id="CAJNOH010000143">
    <property type="protein sequence ID" value="CAF0903704.1"/>
    <property type="molecule type" value="Genomic_DNA"/>
</dbReference>
<gene>
    <name evidence="3" type="ORF">JXQ802_LOCUS42477</name>
    <name evidence="2" type="ORF">PYM288_LOCUS9657</name>
</gene>
<evidence type="ECO:0000313" key="5">
    <source>
        <dbReference type="Proteomes" id="UP000663870"/>
    </source>
</evidence>
<dbReference type="EMBL" id="CAJNOL010002875">
    <property type="protein sequence ID" value="CAF1534381.1"/>
    <property type="molecule type" value="Genomic_DNA"/>
</dbReference>
<name>A0A813ZS76_9BILA</name>
<protein>
    <submittedName>
        <fullName evidence="2">Uncharacterized protein</fullName>
    </submittedName>
</protein>
<feature type="compositionally biased region" description="Acidic residues" evidence="1">
    <location>
        <begin position="126"/>
        <end position="136"/>
    </location>
</feature>
<accession>A0A813ZS76</accession>